<accession>A0ABS2CML2</accession>
<comment type="caution">
    <text evidence="1">The sequence shown here is derived from an EMBL/GenBank/DDBJ whole genome shotgun (WGS) entry which is preliminary data.</text>
</comment>
<evidence type="ECO:0000313" key="2">
    <source>
        <dbReference type="Proteomes" id="UP001430172"/>
    </source>
</evidence>
<reference evidence="1" key="1">
    <citation type="submission" date="2021-02" db="EMBL/GenBank/DDBJ databases">
        <title>Phycicoccus sp. MQZ13P-5T, whole genome shotgun sequence.</title>
        <authorList>
            <person name="Tuo L."/>
        </authorList>
    </citation>
    <scope>NUCLEOTIDE SEQUENCE</scope>
    <source>
        <strain evidence="1">MQZ13P-5</strain>
    </source>
</reference>
<dbReference type="Gene3D" id="1.20.120.330">
    <property type="entry name" value="Nucleotidyltransferases domain 2"/>
    <property type="match status" value="1"/>
</dbReference>
<dbReference type="EMBL" id="JAFDVD010000012">
    <property type="protein sequence ID" value="MBM6401117.1"/>
    <property type="molecule type" value="Genomic_DNA"/>
</dbReference>
<dbReference type="Proteomes" id="UP001430172">
    <property type="component" value="Unassembled WGS sequence"/>
</dbReference>
<organism evidence="1 2">
    <name type="scientific">Phycicoccus sonneratiae</name>
    <dbReference type="NCBI Taxonomy" id="2807628"/>
    <lineage>
        <taxon>Bacteria</taxon>
        <taxon>Bacillati</taxon>
        <taxon>Actinomycetota</taxon>
        <taxon>Actinomycetes</taxon>
        <taxon>Micrococcales</taxon>
        <taxon>Intrasporangiaceae</taxon>
        <taxon>Phycicoccus</taxon>
    </lineage>
</organism>
<sequence>MTWDKGAAEISEMVADGLLQEVPSSVEAAQALLTEARRHLASADLLADTDPQGAYSLLYDAARKGLAAVLQAEGLRATAKGGHVVLQDAMRAQFDPPLGHLFRPFGRMRQRRNQSEYASTDNPEVTAEEVRSDLTKAIALLDDFCVRAVDLVS</sequence>
<proteinExistence type="predicted"/>
<evidence type="ECO:0000313" key="1">
    <source>
        <dbReference type="EMBL" id="MBM6401117.1"/>
    </source>
</evidence>
<gene>
    <name evidence="1" type="ORF">JQN70_12010</name>
</gene>
<name>A0ABS2CML2_9MICO</name>
<keyword evidence="2" id="KW-1185">Reference proteome</keyword>
<evidence type="ECO:0008006" key="3">
    <source>
        <dbReference type="Google" id="ProtNLM"/>
    </source>
</evidence>
<dbReference type="RefSeq" id="WP_204131572.1">
    <property type="nucleotide sequence ID" value="NZ_JAFDVD010000012.1"/>
</dbReference>
<protein>
    <recommendedName>
        <fullName evidence="3">HEPN domain-containing protein</fullName>
    </recommendedName>
</protein>